<dbReference type="InterPro" id="IPR017937">
    <property type="entry name" value="Thioredoxin_CS"/>
</dbReference>
<sequence length="104" mass="11501">MKFIETQDEWSALMEESKSKLVVVDFTASWCGPCQMIAPVFEKMASENPDITFVKVDVDDAEDIAAACGISAMPTFQFYKGGTRVDEFRGANTSQLEALVAKHK</sequence>
<keyword evidence="1 4" id="KW-1015">Disulfide bond</keyword>
<evidence type="ECO:0000256" key="3">
    <source>
        <dbReference type="PIRSR" id="PIRSR000077-1"/>
    </source>
</evidence>
<feature type="domain" description="Thioredoxin" evidence="5">
    <location>
        <begin position="1"/>
        <end position="104"/>
    </location>
</feature>
<evidence type="ECO:0000313" key="6">
    <source>
        <dbReference type="EMBL" id="CAD8361035.1"/>
    </source>
</evidence>
<dbReference type="PROSITE" id="PS51352">
    <property type="entry name" value="THIOREDOXIN_2"/>
    <property type="match status" value="1"/>
</dbReference>
<comment type="similarity">
    <text evidence="2">Belongs to the thioredoxin family.</text>
</comment>
<name>A0A6U0IHX1_9STRA</name>
<reference evidence="6" key="1">
    <citation type="submission" date="2021-01" db="EMBL/GenBank/DDBJ databases">
        <authorList>
            <person name="Corre E."/>
            <person name="Pelletier E."/>
            <person name="Niang G."/>
            <person name="Scheremetjew M."/>
            <person name="Finn R."/>
            <person name="Kale V."/>
            <person name="Holt S."/>
            <person name="Cochrane G."/>
            <person name="Meng A."/>
            <person name="Brown T."/>
            <person name="Cohen L."/>
        </authorList>
    </citation>
    <scope>NUCLEOTIDE SEQUENCE</scope>
    <source>
        <strain evidence="6">CCMP3303</strain>
    </source>
</reference>
<dbReference type="EMBL" id="HBEJ01002095">
    <property type="protein sequence ID" value="CAD8361035.1"/>
    <property type="molecule type" value="Transcribed_RNA"/>
</dbReference>
<dbReference type="SUPFAM" id="SSF52833">
    <property type="entry name" value="Thioredoxin-like"/>
    <property type="match status" value="1"/>
</dbReference>
<organism evidence="6">
    <name type="scientific">Minutocellus polymorphus</name>
    <dbReference type="NCBI Taxonomy" id="265543"/>
    <lineage>
        <taxon>Eukaryota</taxon>
        <taxon>Sar</taxon>
        <taxon>Stramenopiles</taxon>
        <taxon>Ochrophyta</taxon>
        <taxon>Bacillariophyta</taxon>
        <taxon>Mediophyceae</taxon>
        <taxon>Cymatosirophycidae</taxon>
        <taxon>Cymatosirales</taxon>
        <taxon>Cymatosiraceae</taxon>
        <taxon>Minutocellus</taxon>
    </lineage>
</organism>
<feature type="active site" description="Nucleophile" evidence="3">
    <location>
        <position position="34"/>
    </location>
</feature>
<feature type="disulfide bond" description="Redox-active" evidence="4">
    <location>
        <begin position="31"/>
        <end position="34"/>
    </location>
</feature>
<proteinExistence type="inferred from homology"/>
<dbReference type="InterPro" id="IPR013766">
    <property type="entry name" value="Thioredoxin_domain"/>
</dbReference>
<evidence type="ECO:0000259" key="5">
    <source>
        <dbReference type="PROSITE" id="PS51352"/>
    </source>
</evidence>
<dbReference type="InterPro" id="IPR005746">
    <property type="entry name" value="Thioredoxin"/>
</dbReference>
<feature type="site" description="Contributes to redox potential value" evidence="3">
    <location>
        <position position="33"/>
    </location>
</feature>
<dbReference type="PANTHER" id="PTHR46115">
    <property type="entry name" value="THIOREDOXIN-LIKE PROTEIN 1"/>
    <property type="match status" value="1"/>
</dbReference>
<dbReference type="CDD" id="cd02947">
    <property type="entry name" value="TRX_family"/>
    <property type="match status" value="1"/>
</dbReference>
<evidence type="ECO:0000256" key="4">
    <source>
        <dbReference type="PIRSR" id="PIRSR000077-4"/>
    </source>
</evidence>
<dbReference type="NCBIfam" id="TIGR01068">
    <property type="entry name" value="thioredoxin"/>
    <property type="match status" value="1"/>
</dbReference>
<feature type="site" description="Contributes to redox potential value" evidence="3">
    <location>
        <position position="32"/>
    </location>
</feature>
<evidence type="ECO:0000256" key="1">
    <source>
        <dbReference type="ARBA" id="ARBA00023157"/>
    </source>
</evidence>
<dbReference type="Gene3D" id="3.40.30.10">
    <property type="entry name" value="Glutaredoxin"/>
    <property type="match status" value="1"/>
</dbReference>
<evidence type="ECO:0000256" key="2">
    <source>
        <dbReference type="PIRNR" id="PIRNR000077"/>
    </source>
</evidence>
<dbReference type="InterPro" id="IPR036249">
    <property type="entry name" value="Thioredoxin-like_sf"/>
</dbReference>
<dbReference type="PRINTS" id="PR00421">
    <property type="entry name" value="THIOREDOXIN"/>
</dbReference>
<dbReference type="PIRSF" id="PIRSF000077">
    <property type="entry name" value="Thioredoxin"/>
    <property type="match status" value="1"/>
</dbReference>
<dbReference type="FunFam" id="3.40.30.10:FF:000245">
    <property type="entry name" value="Thioredoxin"/>
    <property type="match status" value="1"/>
</dbReference>
<accession>A0A6U0IHX1</accession>
<feature type="active site" description="Nucleophile" evidence="3">
    <location>
        <position position="31"/>
    </location>
</feature>
<dbReference type="PROSITE" id="PS00194">
    <property type="entry name" value="THIOREDOXIN_1"/>
    <property type="match status" value="1"/>
</dbReference>
<feature type="site" description="Deprotonates C-terminal active site Cys" evidence="3">
    <location>
        <position position="25"/>
    </location>
</feature>
<dbReference type="AlphaFoldDB" id="A0A6U0IHX1"/>
<protein>
    <recommendedName>
        <fullName evidence="2">Thioredoxin</fullName>
    </recommendedName>
</protein>
<dbReference type="GO" id="GO:0015035">
    <property type="term" value="F:protein-disulfide reductase activity"/>
    <property type="evidence" value="ECO:0007669"/>
    <property type="project" value="InterPro"/>
</dbReference>
<gene>
    <name evidence="6" type="ORF">MPOL1434_LOCUS1233</name>
</gene>
<dbReference type="Pfam" id="PF00085">
    <property type="entry name" value="Thioredoxin"/>
    <property type="match status" value="1"/>
</dbReference>
<keyword evidence="4" id="KW-0676">Redox-active center</keyword>